<keyword evidence="7" id="KW-0153">Cholesterol metabolism</keyword>
<dbReference type="RefSeq" id="XP_024151791.1">
    <property type="nucleotide sequence ID" value="XM_024296023.1"/>
</dbReference>
<evidence type="ECO:0000256" key="9">
    <source>
        <dbReference type="ARBA" id="ARBA00022737"/>
    </source>
</evidence>
<dbReference type="InterPro" id="IPR050163">
    <property type="entry name" value="Apolipoprotein_A1/A4/E"/>
</dbReference>
<keyword evidence="10" id="KW-0345">HDL</keyword>
<dbReference type="GO" id="GO:0120020">
    <property type="term" value="F:cholesterol transfer activity"/>
    <property type="evidence" value="ECO:0007669"/>
    <property type="project" value="TreeGrafter"/>
</dbReference>
<evidence type="ECO:0000256" key="2">
    <source>
        <dbReference type="ARBA" id="ARBA00008788"/>
    </source>
</evidence>
<dbReference type="PANTHER" id="PTHR18976:SF1">
    <property type="entry name" value="APOLIPOPROTEIN A-IV"/>
    <property type="match status" value="1"/>
</dbReference>
<reference evidence="21" key="1">
    <citation type="submission" date="2025-08" db="UniProtKB">
        <authorList>
            <consortium name="Ensembl"/>
        </authorList>
    </citation>
    <scope>IDENTIFICATION</scope>
</reference>
<dbReference type="GO" id="GO:0042627">
    <property type="term" value="C:chylomicron"/>
    <property type="evidence" value="ECO:0007669"/>
    <property type="project" value="UniProtKB-KW"/>
</dbReference>
<dbReference type="AlphaFoldDB" id="A0A3B3E0T8"/>
<protein>
    <recommendedName>
        <fullName evidence="17">Apolipoprotein A-IV</fullName>
    </recommendedName>
    <alternativeName>
        <fullName evidence="18">Apolipoprotein A4</fullName>
    </alternativeName>
</protein>
<keyword evidence="22" id="KW-1185">Reference proteome</keyword>
<proteinExistence type="inferred from homology"/>
<dbReference type="GO" id="GO:0034364">
    <property type="term" value="C:high-density lipoprotein particle"/>
    <property type="evidence" value="ECO:0007669"/>
    <property type="project" value="UniProtKB-KW"/>
</dbReference>
<evidence type="ECO:0000256" key="10">
    <source>
        <dbReference type="ARBA" id="ARBA00022850"/>
    </source>
</evidence>
<dbReference type="GeneTree" id="ENSGT00950000182929"/>
<name>A0A3B3E0T8_ORYME</name>
<reference evidence="21" key="2">
    <citation type="submission" date="2025-09" db="UniProtKB">
        <authorList>
            <consortium name="Ensembl"/>
        </authorList>
    </citation>
    <scope>IDENTIFICATION</scope>
</reference>
<dbReference type="Proteomes" id="UP000261560">
    <property type="component" value="Unplaced"/>
</dbReference>
<keyword evidence="9" id="KW-0677">Repeat</keyword>
<evidence type="ECO:0000256" key="16">
    <source>
        <dbReference type="ARBA" id="ARBA00037735"/>
    </source>
</evidence>
<comment type="subcellular location">
    <subcellularLocation>
        <location evidence="1">Secreted</location>
    </subcellularLocation>
</comment>
<dbReference type="GO" id="GO:0034362">
    <property type="term" value="C:low-density lipoprotein particle"/>
    <property type="evidence" value="ECO:0007669"/>
    <property type="project" value="TreeGrafter"/>
</dbReference>
<evidence type="ECO:0000256" key="13">
    <source>
        <dbReference type="ARBA" id="ARBA00023166"/>
    </source>
</evidence>
<dbReference type="GO" id="GO:0034361">
    <property type="term" value="C:very-low-density lipoprotein particle"/>
    <property type="evidence" value="ECO:0007669"/>
    <property type="project" value="TreeGrafter"/>
</dbReference>
<comment type="similarity">
    <text evidence="2">Belongs to the apolipoprotein A1/A4/E family.</text>
</comment>
<dbReference type="GO" id="GO:0008203">
    <property type="term" value="P:cholesterol metabolic process"/>
    <property type="evidence" value="ECO:0007669"/>
    <property type="project" value="UniProtKB-KW"/>
</dbReference>
<keyword evidence="6" id="KW-0964">Secreted</keyword>
<evidence type="ECO:0000256" key="5">
    <source>
        <dbReference type="ARBA" id="ARBA00022513"/>
    </source>
</evidence>
<sequence>MKLLVLLALVSVCSANLIWPDPPKSNLDVVKEAFWDYVAKATQTAEDSLQQIRQSDLGQELNTRISQSTDTVNQYYASLHAQAAPVAQDVISRITQEAEQLKVRLDKDLSTMGQKLQPQAEELVAQLQTRVEELKREVSPLAEAMDPEALKAVLLQKSQELKGQLEKGLSQLQAQATPYTEEMREKMELSLEDFQKNLVPLTQSFEIQLNQKAQEIQQRLLQSGEELRAKLDSGAQDLQAQLTALWESFTQKTQ</sequence>
<organism evidence="21 22">
    <name type="scientific">Oryzias melastigma</name>
    <name type="common">Marine medaka</name>
    <dbReference type="NCBI Taxonomy" id="30732"/>
    <lineage>
        <taxon>Eukaryota</taxon>
        <taxon>Metazoa</taxon>
        <taxon>Chordata</taxon>
        <taxon>Craniata</taxon>
        <taxon>Vertebrata</taxon>
        <taxon>Euteleostomi</taxon>
        <taxon>Actinopterygii</taxon>
        <taxon>Neopterygii</taxon>
        <taxon>Teleostei</taxon>
        <taxon>Neoteleostei</taxon>
        <taxon>Acanthomorphata</taxon>
        <taxon>Ovalentaria</taxon>
        <taxon>Atherinomorphae</taxon>
        <taxon>Beloniformes</taxon>
        <taxon>Adrianichthyidae</taxon>
        <taxon>Oryziinae</taxon>
        <taxon>Oryzias</taxon>
    </lineage>
</organism>
<evidence type="ECO:0000256" key="1">
    <source>
        <dbReference type="ARBA" id="ARBA00004613"/>
    </source>
</evidence>
<dbReference type="GO" id="GO:0055090">
    <property type="term" value="P:acylglycerol homeostasis"/>
    <property type="evidence" value="ECO:0007669"/>
    <property type="project" value="TreeGrafter"/>
</dbReference>
<evidence type="ECO:0000256" key="14">
    <source>
        <dbReference type="ARBA" id="ARBA00023221"/>
    </source>
</evidence>
<evidence type="ECO:0000256" key="11">
    <source>
        <dbReference type="ARBA" id="ARBA00023055"/>
    </source>
</evidence>
<dbReference type="OMA" id="NILWQEP"/>
<dbReference type="CTD" id="550608"/>
<dbReference type="OrthoDB" id="9048614at2759"/>
<keyword evidence="14" id="KW-0753">Steroid metabolism</keyword>
<feature type="chain" id="PRO_5017354782" description="Apolipoprotein A-IV" evidence="20">
    <location>
        <begin position="16"/>
        <end position="254"/>
    </location>
</feature>
<evidence type="ECO:0000256" key="12">
    <source>
        <dbReference type="ARBA" id="ARBA00023098"/>
    </source>
</evidence>
<dbReference type="Pfam" id="PF01442">
    <property type="entry name" value="Apolipoprotein"/>
    <property type="match status" value="1"/>
</dbReference>
<evidence type="ECO:0000256" key="18">
    <source>
        <dbReference type="ARBA" id="ARBA00042591"/>
    </source>
</evidence>
<feature type="signal peptide" evidence="20">
    <location>
        <begin position="1"/>
        <end position="15"/>
    </location>
</feature>
<dbReference type="GeneID" id="112161054"/>
<comment type="subunit">
    <text evidence="3">Homodimer.</text>
</comment>
<accession>A0A3B3E0T8</accession>
<feature type="coiled-coil region" evidence="19">
    <location>
        <begin position="117"/>
        <end position="175"/>
    </location>
</feature>
<comment type="function">
    <text evidence="16">May have a role in chylomicrons and VLDL secretion and catabolism. Required for efficient activation of lipoprotein lipase by ApoC-II; potent activator of LCAT. Apoa-IV is a major component of HDL and chylomicrons.</text>
</comment>
<evidence type="ECO:0000256" key="6">
    <source>
        <dbReference type="ARBA" id="ARBA00022525"/>
    </source>
</evidence>
<evidence type="ECO:0000256" key="19">
    <source>
        <dbReference type="SAM" id="Coils"/>
    </source>
</evidence>
<comment type="function">
    <text evidence="15">Participates in the reverse transport of cholesterol from tissues to the liver for excretion by promoting cholesterol efflux from tissues and by acting as a cofactor for the lecithin cholesterol acyltransferase (LCAT).</text>
</comment>
<dbReference type="FunFam" id="1.20.120.20:FF:000007">
    <property type="entry name" value="Apolipoprotein A-IV a"/>
    <property type="match status" value="1"/>
</dbReference>
<dbReference type="GO" id="GO:0033700">
    <property type="term" value="P:phospholipid efflux"/>
    <property type="evidence" value="ECO:0007669"/>
    <property type="project" value="TreeGrafter"/>
</dbReference>
<evidence type="ECO:0000313" key="21">
    <source>
        <dbReference type="Ensembl" id="ENSOMEP00000035225.1"/>
    </source>
</evidence>
<keyword evidence="11" id="KW-0445">Lipid transport</keyword>
<dbReference type="GO" id="GO:1903561">
    <property type="term" value="C:extracellular vesicle"/>
    <property type="evidence" value="ECO:0007669"/>
    <property type="project" value="TreeGrafter"/>
</dbReference>
<evidence type="ECO:0000256" key="4">
    <source>
        <dbReference type="ARBA" id="ARBA00022448"/>
    </source>
</evidence>
<evidence type="ECO:0000256" key="3">
    <source>
        <dbReference type="ARBA" id="ARBA00011738"/>
    </source>
</evidence>
<keyword evidence="8 20" id="KW-0732">Signal</keyword>
<evidence type="ECO:0000256" key="8">
    <source>
        <dbReference type="ARBA" id="ARBA00022729"/>
    </source>
</evidence>
<dbReference type="InterPro" id="IPR000074">
    <property type="entry name" value="ApoA_E"/>
</dbReference>
<dbReference type="FunFam" id="1.20.120.20:FF:000008">
    <property type="entry name" value="Apolipoprotein A-IV a"/>
    <property type="match status" value="1"/>
</dbReference>
<evidence type="ECO:0000256" key="20">
    <source>
        <dbReference type="SAM" id="SignalP"/>
    </source>
</evidence>
<dbReference type="GO" id="GO:0042157">
    <property type="term" value="P:lipoprotein metabolic process"/>
    <property type="evidence" value="ECO:0007669"/>
    <property type="project" value="InterPro"/>
</dbReference>
<evidence type="ECO:0000313" key="22">
    <source>
        <dbReference type="Proteomes" id="UP000261560"/>
    </source>
</evidence>
<dbReference type="KEGG" id="oml:112161054"/>
<keyword evidence="19" id="KW-0175">Coiled coil</keyword>
<keyword evidence="5" id="KW-0162">Chylomicron</keyword>
<evidence type="ECO:0000256" key="17">
    <source>
        <dbReference type="ARBA" id="ARBA00041197"/>
    </source>
</evidence>
<evidence type="ECO:0000256" key="7">
    <source>
        <dbReference type="ARBA" id="ARBA00022548"/>
    </source>
</evidence>
<dbReference type="Gene3D" id="1.20.120.20">
    <property type="entry name" value="Apolipoprotein"/>
    <property type="match status" value="2"/>
</dbReference>
<keyword evidence="13" id="KW-1207">Sterol metabolism</keyword>
<dbReference type="GO" id="GO:0060228">
    <property type="term" value="F:phosphatidylcholine-sterol O-acyltransferase activator activity"/>
    <property type="evidence" value="ECO:0007669"/>
    <property type="project" value="TreeGrafter"/>
</dbReference>
<evidence type="ECO:0000256" key="15">
    <source>
        <dbReference type="ARBA" id="ARBA00037506"/>
    </source>
</evidence>
<keyword evidence="4" id="KW-0813">Transport</keyword>
<dbReference type="GO" id="GO:0005543">
    <property type="term" value="F:phospholipid binding"/>
    <property type="evidence" value="ECO:0007669"/>
    <property type="project" value="TreeGrafter"/>
</dbReference>
<dbReference type="Ensembl" id="ENSOMET00000029964.1">
    <property type="protein sequence ID" value="ENSOMEP00000035225.1"/>
    <property type="gene ID" value="ENSOMEG00000022338.1"/>
</dbReference>
<dbReference type="STRING" id="30732.ENSOMEP00000035225"/>
<dbReference type="PaxDb" id="30732-ENSOMEP00000035225"/>
<dbReference type="SUPFAM" id="SSF58113">
    <property type="entry name" value="Apolipoprotein A-I"/>
    <property type="match status" value="1"/>
</dbReference>
<dbReference type="GO" id="GO:0033344">
    <property type="term" value="P:cholesterol efflux"/>
    <property type="evidence" value="ECO:0007669"/>
    <property type="project" value="TreeGrafter"/>
</dbReference>
<keyword evidence="12" id="KW-0443">Lipid metabolism</keyword>
<dbReference type="PANTHER" id="PTHR18976">
    <property type="entry name" value="APOLIPOPROTEIN"/>
    <property type="match status" value="1"/>
</dbReference>